<protein>
    <submittedName>
        <fullName evidence="1">Uncharacterized protein</fullName>
    </submittedName>
</protein>
<accession>A0A3D3YKG7</accession>
<dbReference type="KEGG" id="acou:A5CBH24_16130"/>
<dbReference type="EMBL" id="AP019735">
    <property type="protein sequence ID" value="BBL04300.1"/>
    <property type="molecule type" value="Genomic_DNA"/>
</dbReference>
<keyword evidence="2" id="KW-1185">Reference proteome</keyword>
<organism evidence="1 2">
    <name type="scientific">Alistipes communis</name>
    <dbReference type="NCBI Taxonomy" id="2585118"/>
    <lineage>
        <taxon>Bacteria</taxon>
        <taxon>Pseudomonadati</taxon>
        <taxon>Bacteroidota</taxon>
        <taxon>Bacteroidia</taxon>
        <taxon>Bacteroidales</taxon>
        <taxon>Rikenellaceae</taxon>
        <taxon>Alistipes</taxon>
    </lineage>
</organism>
<dbReference type="GeneID" id="78342330"/>
<reference evidence="2" key="1">
    <citation type="submission" date="2019-06" db="EMBL/GenBank/DDBJ databases">
        <title>Alistipes onderdonkii subsp. vulgaris subsp. nov., Alistipes dispar sp. nov. and Alistipes communis sp. nov., isolated from human faeces, and creation of Alistipes onderdonkii subsp. onderdonkii subsp. nov.</title>
        <authorList>
            <person name="Sakamoto M."/>
            <person name="Ikeyama N."/>
            <person name="Ogata Y."/>
            <person name="Suda W."/>
            <person name="Iino T."/>
            <person name="Hattori M."/>
            <person name="Ohkuma M."/>
        </authorList>
    </citation>
    <scope>NUCLEOTIDE SEQUENCE [LARGE SCALE GENOMIC DNA]</scope>
    <source>
        <strain evidence="2">5CBH24</strain>
    </source>
</reference>
<accession>A0A4Y1WT95</accession>
<proteinExistence type="predicted"/>
<dbReference type="RefSeq" id="WP_019130252.1">
    <property type="nucleotide sequence ID" value="NZ_AP019735.1"/>
</dbReference>
<gene>
    <name evidence="1" type="ORF">A5CBH24_16130</name>
</gene>
<dbReference type="Proteomes" id="UP000318946">
    <property type="component" value="Chromosome"/>
</dbReference>
<evidence type="ECO:0000313" key="2">
    <source>
        <dbReference type="Proteomes" id="UP000318946"/>
    </source>
</evidence>
<sequence length="92" mass="11352">MKVTKERLSYLKQAQYVQRLAEPYIRKGKLPLWKIHTKFVIEEAPVSLNTFRKMLKEDVSHLNEKIEIYRKQMEEQHDREVEKKRRKRIRSK</sequence>
<name>A0A3D3YKG7_9BACT</name>
<dbReference type="AlphaFoldDB" id="A0A3D3YKG7"/>
<accession>A0A4Y1XMX2</accession>
<evidence type="ECO:0000313" key="1">
    <source>
        <dbReference type="EMBL" id="BBL04300.1"/>
    </source>
</evidence>